<dbReference type="Gene3D" id="2.60.40.1890">
    <property type="entry name" value="PCu(A)C copper chaperone"/>
    <property type="match status" value="1"/>
</dbReference>
<dbReference type="PANTHER" id="PTHR36302">
    <property type="entry name" value="BLR7088 PROTEIN"/>
    <property type="match status" value="1"/>
</dbReference>
<accession>A0ABR6NHK9</accession>
<dbReference type="InterPro" id="IPR007410">
    <property type="entry name" value="LpqE-like"/>
</dbReference>
<dbReference type="PANTHER" id="PTHR36302:SF1">
    <property type="entry name" value="COPPER CHAPERONE PCU(A)C"/>
    <property type="match status" value="1"/>
</dbReference>
<organism evidence="2 3">
    <name type="scientific">Sphingobium lignivorans</name>
    <dbReference type="NCBI Taxonomy" id="2735886"/>
    <lineage>
        <taxon>Bacteria</taxon>
        <taxon>Pseudomonadati</taxon>
        <taxon>Pseudomonadota</taxon>
        <taxon>Alphaproteobacteria</taxon>
        <taxon>Sphingomonadales</taxon>
        <taxon>Sphingomonadaceae</taxon>
        <taxon>Sphingobium</taxon>
    </lineage>
</organism>
<feature type="chain" id="PRO_5047484231" description="Copper chaperone PCu(A)C" evidence="1">
    <location>
        <begin position="19"/>
        <end position="153"/>
    </location>
</feature>
<dbReference type="Proteomes" id="UP001138540">
    <property type="component" value="Unassembled WGS sequence"/>
</dbReference>
<reference evidence="2 3" key="1">
    <citation type="submission" date="2020-08" db="EMBL/GenBank/DDBJ databases">
        <title>Exploring microbial biodiversity for novel pathways involved in the catabolism of aromatic compounds derived from lignin.</title>
        <authorList>
            <person name="Elkins J."/>
        </authorList>
    </citation>
    <scope>NUCLEOTIDE SEQUENCE [LARGE SCALE GENOMIC DNA]</scope>
    <source>
        <strain evidence="2 3">B1D3A</strain>
    </source>
</reference>
<proteinExistence type="predicted"/>
<evidence type="ECO:0000313" key="3">
    <source>
        <dbReference type="Proteomes" id="UP001138540"/>
    </source>
</evidence>
<feature type="signal peptide" evidence="1">
    <location>
        <begin position="1"/>
        <end position="18"/>
    </location>
</feature>
<dbReference type="RefSeq" id="WP_184152318.1">
    <property type="nucleotide sequence ID" value="NZ_JACHKA010000001.1"/>
</dbReference>
<keyword evidence="3" id="KW-1185">Reference proteome</keyword>
<dbReference type="PROSITE" id="PS51257">
    <property type="entry name" value="PROKAR_LIPOPROTEIN"/>
    <property type="match status" value="1"/>
</dbReference>
<dbReference type="Pfam" id="PF04314">
    <property type="entry name" value="PCuAC"/>
    <property type="match status" value="1"/>
</dbReference>
<gene>
    <name evidence="2" type="ORF">HNP60_001648</name>
</gene>
<dbReference type="InterPro" id="IPR036182">
    <property type="entry name" value="PCuAC_sf"/>
</dbReference>
<evidence type="ECO:0000313" key="2">
    <source>
        <dbReference type="EMBL" id="MBB5985674.1"/>
    </source>
</evidence>
<protein>
    <recommendedName>
        <fullName evidence="4">Copper chaperone PCu(A)C</fullName>
    </recommendedName>
</protein>
<dbReference type="EMBL" id="JACHKA010000001">
    <property type="protein sequence ID" value="MBB5985674.1"/>
    <property type="molecule type" value="Genomic_DNA"/>
</dbReference>
<evidence type="ECO:0008006" key="4">
    <source>
        <dbReference type="Google" id="ProtNLM"/>
    </source>
</evidence>
<dbReference type="InterPro" id="IPR058248">
    <property type="entry name" value="Lxx211020-like"/>
</dbReference>
<keyword evidence="1" id="KW-0732">Signal</keyword>
<dbReference type="SUPFAM" id="SSF110087">
    <property type="entry name" value="DR1885-like metal-binding protein"/>
    <property type="match status" value="1"/>
</dbReference>
<evidence type="ECO:0000256" key="1">
    <source>
        <dbReference type="SAM" id="SignalP"/>
    </source>
</evidence>
<name>A0ABR6NHK9_9SPHN</name>
<comment type="caution">
    <text evidence="2">The sequence shown here is derived from an EMBL/GenBank/DDBJ whole genome shotgun (WGS) entry which is preliminary data.</text>
</comment>
<sequence length="153" mass="16353">MRAGFLAMAAMAMPLALAGCEAPPAVYVDGGYVRLNPNPQAPSAAYFKIHAGNEPIVLRGVMTEQAVRLEIHESVTQDGMASMRRIENMEIPARSTVSLAPGGKHIMLWSINPTALEAGKMSFTFIFSNGDRVIADAVIQKAGDDAESDHSSH</sequence>